<feature type="compositionally biased region" description="Polar residues" evidence="7">
    <location>
        <begin position="212"/>
        <end position="237"/>
    </location>
</feature>
<proteinExistence type="predicted"/>
<evidence type="ECO:0000256" key="1">
    <source>
        <dbReference type="ARBA" id="ARBA00004123"/>
    </source>
</evidence>
<dbReference type="CDD" id="cd11378">
    <property type="entry name" value="DUF296"/>
    <property type="match status" value="1"/>
</dbReference>
<dbReference type="InterPro" id="IPR005175">
    <property type="entry name" value="PPC_dom"/>
</dbReference>
<keyword evidence="5 6" id="KW-0539">Nucleus</keyword>
<name>R0HV14_9BRAS</name>
<feature type="compositionally biased region" description="Polar residues" evidence="7">
    <location>
        <begin position="434"/>
        <end position="447"/>
    </location>
</feature>
<keyword evidence="4 6" id="KW-0804">Transcription</keyword>
<dbReference type="GO" id="GO:0005634">
    <property type="term" value="C:nucleus"/>
    <property type="evidence" value="ECO:0007669"/>
    <property type="project" value="UniProtKB-SubCell"/>
</dbReference>
<evidence type="ECO:0000256" key="7">
    <source>
        <dbReference type="SAM" id="MobiDB-lite"/>
    </source>
</evidence>
<dbReference type="AlphaFoldDB" id="R0HV14"/>
<feature type="compositionally biased region" description="Low complexity" evidence="7">
    <location>
        <begin position="28"/>
        <end position="41"/>
    </location>
</feature>
<evidence type="ECO:0000313" key="10">
    <source>
        <dbReference type="Proteomes" id="UP000029121"/>
    </source>
</evidence>
<evidence type="ECO:0000256" key="6">
    <source>
        <dbReference type="RuleBase" id="RU367031"/>
    </source>
</evidence>
<feature type="region of interest" description="Disordered" evidence="7">
    <location>
        <begin position="337"/>
        <end position="447"/>
    </location>
</feature>
<feature type="compositionally biased region" description="Low complexity" evidence="7">
    <location>
        <begin position="397"/>
        <end position="411"/>
    </location>
</feature>
<comment type="subcellular location">
    <subcellularLocation>
        <location evidence="1 6">Nucleus</location>
    </subcellularLocation>
</comment>
<keyword evidence="10" id="KW-1185">Reference proteome</keyword>
<keyword evidence="3 6" id="KW-0238">DNA-binding</keyword>
<protein>
    <recommendedName>
        <fullName evidence="6">AT-hook motif nuclear-localized protein</fullName>
    </recommendedName>
</protein>
<evidence type="ECO:0000256" key="3">
    <source>
        <dbReference type="ARBA" id="ARBA00023125"/>
    </source>
</evidence>
<dbReference type="STRING" id="81985.R0HV14"/>
<feature type="region of interest" description="Disordered" evidence="7">
    <location>
        <begin position="209"/>
        <end position="275"/>
    </location>
</feature>
<dbReference type="GO" id="GO:0003680">
    <property type="term" value="F:minor groove of adenine-thymine-rich DNA binding"/>
    <property type="evidence" value="ECO:0007669"/>
    <property type="project" value="UniProtKB-UniRule"/>
</dbReference>
<feature type="non-terminal residue" evidence="9">
    <location>
        <position position="1"/>
    </location>
</feature>
<feature type="compositionally biased region" description="Polar residues" evidence="7">
    <location>
        <begin position="252"/>
        <end position="262"/>
    </location>
</feature>
<sequence length="447" mass="47744">SLANIMDGQNENIISFSTPNSRHISPSQVTQPAVAAPATVEEGSRSTRRGRGVIYGRDARGDMSNVTTGGGDFTPYIFTVNIGEDIIERIMSFMENGARGVTVLSANGWVTNVKIQTLDSTRRVVIFKAAYDLVSLSSSMTAYESGSVNNQTGGWRITIGGVGGRIFSGVLVGRLIAASQVQVVVGSFWPLVPNPPQKRYDEPNVVVVPPERQNSLPSSSSGQVQQAHMMSGPSQSQERVDKSKTVIGGPTVPSTLSFTGQVGQPDMSGSSHSQMSSNEFQTVNFSARVPNSLAFSFTVQVQQPEMRGPHISQIVNDPSQAAIVGRTTPRELAFSFRGQVQQPEPSHSHQTRKDDSQAVVVPSALASSSTGQSLANIMDGQNENTVSFSTPNSRRMSPSPVTQPAVAAPATMEDGSGSTKRVRGEGYQRDEQGTQRNRSTSTLPNTI</sequence>
<evidence type="ECO:0000256" key="2">
    <source>
        <dbReference type="ARBA" id="ARBA00023015"/>
    </source>
</evidence>
<dbReference type="Gene3D" id="3.30.1330.80">
    <property type="entry name" value="Hypothetical protein, similar to alpha- acetolactate decarboxylase, domain 2"/>
    <property type="match status" value="1"/>
</dbReference>
<dbReference type="PANTHER" id="PTHR31500">
    <property type="entry name" value="AT-HOOK MOTIF NUCLEAR-LOCALIZED PROTEIN 9"/>
    <property type="match status" value="1"/>
</dbReference>
<keyword evidence="2 6" id="KW-0805">Transcription regulation</keyword>
<evidence type="ECO:0000313" key="9">
    <source>
        <dbReference type="EMBL" id="EOA29255.1"/>
    </source>
</evidence>
<dbReference type="PANTHER" id="PTHR31500:SF56">
    <property type="entry name" value="AT-HOOK MOTIF NUCLEAR-LOCALIZED PROTEIN"/>
    <property type="match status" value="1"/>
</dbReference>
<dbReference type="Pfam" id="PF03479">
    <property type="entry name" value="PCC"/>
    <property type="match status" value="1"/>
</dbReference>
<evidence type="ECO:0000259" key="8">
    <source>
        <dbReference type="PROSITE" id="PS51742"/>
    </source>
</evidence>
<feature type="compositionally biased region" description="Basic and acidic residues" evidence="7">
    <location>
        <begin position="422"/>
        <end position="433"/>
    </location>
</feature>
<comment type="function">
    <text evidence="6">Transcription factor that specifically binds AT-rich DNA sequences related to the nuclear matrix attachment regions (MARs).</text>
</comment>
<gene>
    <name evidence="9" type="ORF">CARUB_v10025529mg</name>
</gene>
<feature type="compositionally biased region" description="Polar residues" evidence="7">
    <location>
        <begin position="370"/>
        <end position="396"/>
    </location>
</feature>
<feature type="region of interest" description="Disordered" evidence="7">
    <location>
        <begin position="20"/>
        <end position="48"/>
    </location>
</feature>
<dbReference type="InterPro" id="IPR039605">
    <property type="entry name" value="AHL"/>
</dbReference>
<dbReference type="EMBL" id="KB870808">
    <property type="protein sequence ID" value="EOA29255.1"/>
    <property type="molecule type" value="Genomic_DNA"/>
</dbReference>
<accession>R0HV14</accession>
<evidence type="ECO:0000256" key="5">
    <source>
        <dbReference type="ARBA" id="ARBA00023242"/>
    </source>
</evidence>
<feature type="compositionally biased region" description="Low complexity" evidence="7">
    <location>
        <begin position="357"/>
        <end position="369"/>
    </location>
</feature>
<evidence type="ECO:0000256" key="4">
    <source>
        <dbReference type="ARBA" id="ARBA00023163"/>
    </source>
</evidence>
<comment type="domain">
    <text evidence="6">The PPC domain mediates interactions between AHL proteins.</text>
</comment>
<dbReference type="Proteomes" id="UP000029121">
    <property type="component" value="Unassembled WGS sequence"/>
</dbReference>
<dbReference type="SUPFAM" id="SSF117856">
    <property type="entry name" value="AF0104/ALDC/Ptd012-like"/>
    <property type="match status" value="1"/>
</dbReference>
<feature type="non-terminal residue" evidence="9">
    <location>
        <position position="447"/>
    </location>
</feature>
<organism evidence="9 10">
    <name type="scientific">Capsella rubella</name>
    <dbReference type="NCBI Taxonomy" id="81985"/>
    <lineage>
        <taxon>Eukaryota</taxon>
        <taxon>Viridiplantae</taxon>
        <taxon>Streptophyta</taxon>
        <taxon>Embryophyta</taxon>
        <taxon>Tracheophyta</taxon>
        <taxon>Spermatophyta</taxon>
        <taxon>Magnoliopsida</taxon>
        <taxon>eudicotyledons</taxon>
        <taxon>Gunneridae</taxon>
        <taxon>Pentapetalae</taxon>
        <taxon>rosids</taxon>
        <taxon>malvids</taxon>
        <taxon>Brassicales</taxon>
        <taxon>Brassicaceae</taxon>
        <taxon>Camelineae</taxon>
        <taxon>Capsella</taxon>
    </lineage>
</organism>
<feature type="domain" description="PPC" evidence="8">
    <location>
        <begin position="70"/>
        <end position="212"/>
    </location>
</feature>
<reference evidence="10" key="1">
    <citation type="journal article" date="2013" name="Nat. Genet.">
        <title>The Capsella rubella genome and the genomic consequences of rapid mating system evolution.</title>
        <authorList>
            <person name="Slotte T."/>
            <person name="Hazzouri K.M."/>
            <person name="Agren J.A."/>
            <person name="Koenig D."/>
            <person name="Maumus F."/>
            <person name="Guo Y.L."/>
            <person name="Steige K."/>
            <person name="Platts A.E."/>
            <person name="Escobar J.S."/>
            <person name="Newman L.K."/>
            <person name="Wang W."/>
            <person name="Mandakova T."/>
            <person name="Vello E."/>
            <person name="Smith L.M."/>
            <person name="Henz S.R."/>
            <person name="Steffen J."/>
            <person name="Takuno S."/>
            <person name="Brandvain Y."/>
            <person name="Coop G."/>
            <person name="Andolfatto P."/>
            <person name="Hu T.T."/>
            <person name="Blanchette M."/>
            <person name="Clark R.M."/>
            <person name="Quesneville H."/>
            <person name="Nordborg M."/>
            <person name="Gaut B.S."/>
            <person name="Lysak M.A."/>
            <person name="Jenkins J."/>
            <person name="Grimwood J."/>
            <person name="Chapman J."/>
            <person name="Prochnik S."/>
            <person name="Shu S."/>
            <person name="Rokhsar D."/>
            <person name="Schmutz J."/>
            <person name="Weigel D."/>
            <person name="Wright S.I."/>
        </authorList>
    </citation>
    <scope>NUCLEOTIDE SEQUENCE [LARGE SCALE GENOMIC DNA]</scope>
    <source>
        <strain evidence="10">cv. Monte Gargano</strain>
    </source>
</reference>
<dbReference type="PROSITE" id="PS51742">
    <property type="entry name" value="PPC"/>
    <property type="match status" value="1"/>
</dbReference>
<dbReference type="eggNOG" id="ENOG502QUFT">
    <property type="taxonomic scope" value="Eukaryota"/>
</dbReference>